<feature type="region of interest" description="Disordered" evidence="4">
    <location>
        <begin position="743"/>
        <end position="764"/>
    </location>
</feature>
<evidence type="ECO:0000256" key="2">
    <source>
        <dbReference type="ARBA" id="ARBA00023125"/>
    </source>
</evidence>
<gene>
    <name evidence="6" type="ORF">GOEFS_014_00220</name>
</gene>
<dbReference type="EMBL" id="BAEH01000014">
    <property type="protein sequence ID" value="GAB16780.1"/>
    <property type="molecule type" value="Genomic_DNA"/>
</dbReference>
<organism evidence="6 7">
    <name type="scientific">Gordonia effusa NBRC 100432</name>
    <dbReference type="NCBI Taxonomy" id="1077974"/>
    <lineage>
        <taxon>Bacteria</taxon>
        <taxon>Bacillati</taxon>
        <taxon>Actinomycetota</taxon>
        <taxon>Actinomycetes</taxon>
        <taxon>Mycobacteriales</taxon>
        <taxon>Gordoniaceae</taxon>
        <taxon>Gordonia</taxon>
    </lineage>
</organism>
<dbReference type="PROSITE" id="PS00622">
    <property type="entry name" value="HTH_LUXR_1"/>
    <property type="match status" value="1"/>
</dbReference>
<keyword evidence="1" id="KW-0805">Transcription regulation</keyword>
<protein>
    <submittedName>
        <fullName evidence="6">Putative LuxR family transcriptional regulator</fullName>
    </submittedName>
</protein>
<keyword evidence="7" id="KW-1185">Reference proteome</keyword>
<dbReference type="GO" id="GO:0006355">
    <property type="term" value="P:regulation of DNA-templated transcription"/>
    <property type="evidence" value="ECO:0007669"/>
    <property type="project" value="InterPro"/>
</dbReference>
<dbReference type="PANTHER" id="PTHR44688:SF16">
    <property type="entry name" value="DNA-BINDING TRANSCRIPTIONAL ACTIVATOR DEVR_DOSR"/>
    <property type="match status" value="1"/>
</dbReference>
<dbReference type="Pfam" id="PF00196">
    <property type="entry name" value="GerE"/>
    <property type="match status" value="1"/>
</dbReference>
<sequence length="825" mass="86824">MVRVVAPAAAELVADIAARPARRRVQPIIGSAGSGKTLVLQEIRRIYREAGESLAQNLTPSSDEKILVVDNGHRLPDADLAEVSKLARAGTHTIVFATESRPRQTAWSAAIEALTWDTPPVILTALSADDVDSFAAELGYGSDPIRAQQIQLMTGGLLDLVLVALSAGGRSDGMTAAVTDAVRERMFRLGGQVLSTVAMLTLTAPIGSAEVAAALGVSIDRADQLVDIARGTGLVTGPAELNSLVQRGALTALGESRRRELGRAVLDALWSAGSISGELAAELASHGVLDERLVEPILRLAADGPVRSDMLYELAIHSGADPLATHVRAAEAKAIAGDLRAAGADIDRLWADFGASEDSDPQMRFRAVRISACAAVASGSAPRAAELYDWLAYTGNGVPQGWGADAALAGVIHLAVGDAGAARRVLATEAEPEVNSPFAGTAVDRLLLRGLVQSLETDSSPALVTLSRAVGLSGTATAGLSPDTPAAVAAIAALQVGQVARARSLLTRVAADQWPPAHRVRMSLLTAWVLMAEGDEQAVQACLDALGPVEQVRDQMALATLRIAMARRAGDLGRLHQAWEDAAGPLGEYTVDLFGLMFVGEVWVAAARLGRLHDVAPMVEDATTLLAALGNPIHWLTALHWYGVHAAIAGDSPKELIPHAQALAEAARHSSYAAALASAGRTWIRVLGGTVDAAEVDTACRGLDDAGHNWDATRLAGQAALNADDQRVTAVMLQLARSLRTHHVAQTEPDPQPSEPSTRSAMSVLSEREREVVELLLIGLTYRAIGERLFISAKTVEHHVARIRRRIGAQTRSEMLSMLRSMAGE</sequence>
<dbReference type="CDD" id="cd06170">
    <property type="entry name" value="LuxR_C_like"/>
    <property type="match status" value="1"/>
</dbReference>
<dbReference type="AlphaFoldDB" id="H0QVC9"/>
<evidence type="ECO:0000259" key="5">
    <source>
        <dbReference type="PROSITE" id="PS50043"/>
    </source>
</evidence>
<reference evidence="6 7" key="1">
    <citation type="submission" date="2011-12" db="EMBL/GenBank/DDBJ databases">
        <title>Whole genome shotgun sequence of Gordonia effusa NBRC 100432.</title>
        <authorList>
            <person name="Yoshida I."/>
            <person name="Takarada H."/>
            <person name="Hosoyama A."/>
            <person name="Tsuchikane K."/>
            <person name="Katsumata H."/>
            <person name="Yamazaki S."/>
            <person name="Fujita N."/>
        </authorList>
    </citation>
    <scope>NUCLEOTIDE SEQUENCE [LARGE SCALE GENOMIC DNA]</scope>
    <source>
        <strain evidence="6 7">NBRC 100432</strain>
    </source>
</reference>
<proteinExistence type="predicted"/>
<dbReference type="GO" id="GO:0003677">
    <property type="term" value="F:DNA binding"/>
    <property type="evidence" value="ECO:0007669"/>
    <property type="project" value="UniProtKB-KW"/>
</dbReference>
<dbReference type="Proteomes" id="UP000035034">
    <property type="component" value="Unassembled WGS sequence"/>
</dbReference>
<dbReference type="PANTHER" id="PTHR44688">
    <property type="entry name" value="DNA-BINDING TRANSCRIPTIONAL ACTIVATOR DEVR_DOSR"/>
    <property type="match status" value="1"/>
</dbReference>
<dbReference type="Gene3D" id="1.10.10.10">
    <property type="entry name" value="Winged helix-like DNA-binding domain superfamily/Winged helix DNA-binding domain"/>
    <property type="match status" value="1"/>
</dbReference>
<dbReference type="SUPFAM" id="SSF46894">
    <property type="entry name" value="C-terminal effector domain of the bipartite response regulators"/>
    <property type="match status" value="1"/>
</dbReference>
<dbReference type="InterPro" id="IPR000792">
    <property type="entry name" value="Tscrpt_reg_LuxR_C"/>
</dbReference>
<dbReference type="RefSeq" id="WP_007316118.1">
    <property type="nucleotide sequence ID" value="NZ_BAEH01000014.1"/>
</dbReference>
<evidence type="ECO:0000313" key="7">
    <source>
        <dbReference type="Proteomes" id="UP000035034"/>
    </source>
</evidence>
<dbReference type="PRINTS" id="PR00038">
    <property type="entry name" value="HTHLUXR"/>
</dbReference>
<evidence type="ECO:0000313" key="6">
    <source>
        <dbReference type="EMBL" id="GAB16780.1"/>
    </source>
</evidence>
<dbReference type="InterPro" id="IPR036388">
    <property type="entry name" value="WH-like_DNA-bd_sf"/>
</dbReference>
<dbReference type="STRING" id="1077974.GOEFS_014_00220"/>
<comment type="caution">
    <text evidence="6">The sequence shown here is derived from an EMBL/GenBank/DDBJ whole genome shotgun (WGS) entry which is preliminary data.</text>
</comment>
<keyword evidence="3" id="KW-0804">Transcription</keyword>
<evidence type="ECO:0000256" key="1">
    <source>
        <dbReference type="ARBA" id="ARBA00023015"/>
    </source>
</evidence>
<feature type="domain" description="HTH luxR-type" evidence="5">
    <location>
        <begin position="758"/>
        <end position="823"/>
    </location>
</feature>
<dbReference type="PROSITE" id="PS50043">
    <property type="entry name" value="HTH_LUXR_2"/>
    <property type="match status" value="1"/>
</dbReference>
<keyword evidence="2" id="KW-0238">DNA-binding</keyword>
<dbReference type="InterPro" id="IPR016032">
    <property type="entry name" value="Sig_transdc_resp-reg_C-effctor"/>
</dbReference>
<name>H0QVC9_9ACTN</name>
<accession>H0QVC9</accession>
<dbReference type="OrthoDB" id="4811808at2"/>
<evidence type="ECO:0000256" key="4">
    <source>
        <dbReference type="SAM" id="MobiDB-lite"/>
    </source>
</evidence>
<dbReference type="SMART" id="SM00421">
    <property type="entry name" value="HTH_LUXR"/>
    <property type="match status" value="1"/>
</dbReference>
<dbReference type="eggNOG" id="COG2771">
    <property type="taxonomic scope" value="Bacteria"/>
</dbReference>
<evidence type="ECO:0000256" key="3">
    <source>
        <dbReference type="ARBA" id="ARBA00023163"/>
    </source>
</evidence>